<dbReference type="Proteomes" id="UP000027982">
    <property type="component" value="Chromosome"/>
</dbReference>
<sequence>MGVYTGEKMFAFLVGEDIGLKLAPEDYEQALTLPGAGPMKPDKDAEPMREYVRMPKSILDDRDSFILWVERSAGYARRKLSQTA</sequence>
<accession>A0A068NNY3</accession>
<evidence type="ECO:0000259" key="1">
    <source>
        <dbReference type="Pfam" id="PF04993"/>
    </source>
</evidence>
<evidence type="ECO:0000313" key="3">
    <source>
        <dbReference type="Proteomes" id="UP000027982"/>
    </source>
</evidence>
<proteinExistence type="predicted"/>
<dbReference type="KEGG" id="fgi:OP10G_1704"/>
<protein>
    <recommendedName>
        <fullName evidence="1">TfoX N-terminal domain-containing protein</fullName>
    </recommendedName>
</protein>
<dbReference type="Pfam" id="PF04993">
    <property type="entry name" value="TfoX_N"/>
    <property type="match status" value="1"/>
</dbReference>
<reference evidence="2 3" key="1">
    <citation type="journal article" date="2014" name="PLoS ONE">
        <title>The first complete genome sequence of the class fimbriimonadia in the phylum armatimonadetes.</title>
        <authorList>
            <person name="Hu Z.Y."/>
            <person name="Wang Y.Z."/>
            <person name="Im W.T."/>
            <person name="Wang S.Y."/>
            <person name="Zhao G.P."/>
            <person name="Zheng H.J."/>
            <person name="Quan Z.X."/>
        </authorList>
    </citation>
    <scope>NUCLEOTIDE SEQUENCE [LARGE SCALE GENOMIC DNA]</scope>
    <source>
        <strain evidence="2">Gsoil 348</strain>
    </source>
</reference>
<dbReference type="AlphaFoldDB" id="A0A068NNY3"/>
<feature type="domain" description="TfoX N-terminal" evidence="1">
    <location>
        <begin position="1"/>
        <end position="73"/>
    </location>
</feature>
<gene>
    <name evidence="2" type="ORF">OP10G_1704</name>
</gene>
<dbReference type="STRING" id="661478.OP10G_1704"/>
<name>A0A068NNY3_FIMGI</name>
<dbReference type="InterPro" id="IPR007076">
    <property type="entry name" value="TfoX_N"/>
</dbReference>
<dbReference type="EMBL" id="CP007139">
    <property type="protein sequence ID" value="AIE85072.1"/>
    <property type="molecule type" value="Genomic_DNA"/>
</dbReference>
<evidence type="ECO:0000313" key="2">
    <source>
        <dbReference type="EMBL" id="AIE85072.1"/>
    </source>
</evidence>
<dbReference type="HOGENOM" id="CLU_2522647_0_0_0"/>
<organism evidence="2 3">
    <name type="scientific">Fimbriimonas ginsengisoli Gsoil 348</name>
    <dbReference type="NCBI Taxonomy" id="661478"/>
    <lineage>
        <taxon>Bacteria</taxon>
        <taxon>Bacillati</taxon>
        <taxon>Armatimonadota</taxon>
        <taxon>Fimbriimonadia</taxon>
        <taxon>Fimbriimonadales</taxon>
        <taxon>Fimbriimonadaceae</taxon>
        <taxon>Fimbriimonas</taxon>
    </lineage>
</organism>
<keyword evidence="3" id="KW-1185">Reference proteome</keyword>
<dbReference type="SUPFAM" id="SSF159894">
    <property type="entry name" value="YgaC/TfoX-N like"/>
    <property type="match status" value="1"/>
</dbReference>
<dbReference type="Gene3D" id="3.30.1460.30">
    <property type="entry name" value="YgaC/TfoX-N like chaperone"/>
    <property type="match status" value="1"/>
</dbReference>